<dbReference type="EMBL" id="LSMT01000525">
    <property type="protein sequence ID" value="PFX16692.1"/>
    <property type="molecule type" value="Genomic_DNA"/>
</dbReference>
<evidence type="ECO:0000256" key="1">
    <source>
        <dbReference type="SAM" id="MobiDB-lite"/>
    </source>
</evidence>
<dbReference type="Proteomes" id="UP000225706">
    <property type="component" value="Unassembled WGS sequence"/>
</dbReference>
<accession>A0A2B4RKC4</accession>
<dbReference type="OrthoDB" id="10065203at2759"/>
<feature type="region of interest" description="Disordered" evidence="1">
    <location>
        <begin position="184"/>
        <end position="220"/>
    </location>
</feature>
<evidence type="ECO:0000313" key="2">
    <source>
        <dbReference type="EMBL" id="PFX16692.1"/>
    </source>
</evidence>
<gene>
    <name evidence="2" type="ORF">AWC38_SpisGene19023</name>
</gene>
<organism evidence="2 3">
    <name type="scientific">Stylophora pistillata</name>
    <name type="common">Smooth cauliflower coral</name>
    <dbReference type="NCBI Taxonomy" id="50429"/>
    <lineage>
        <taxon>Eukaryota</taxon>
        <taxon>Metazoa</taxon>
        <taxon>Cnidaria</taxon>
        <taxon>Anthozoa</taxon>
        <taxon>Hexacorallia</taxon>
        <taxon>Scleractinia</taxon>
        <taxon>Astrocoeniina</taxon>
        <taxon>Pocilloporidae</taxon>
        <taxon>Stylophora</taxon>
    </lineage>
</organism>
<comment type="caution">
    <text evidence="2">The sequence shown here is derived from an EMBL/GenBank/DDBJ whole genome shotgun (WGS) entry which is preliminary data.</text>
</comment>
<keyword evidence="3" id="KW-1185">Reference proteome</keyword>
<proteinExistence type="predicted"/>
<evidence type="ECO:0000313" key="3">
    <source>
        <dbReference type="Proteomes" id="UP000225706"/>
    </source>
</evidence>
<name>A0A2B4RKC4_STYPI</name>
<dbReference type="AlphaFoldDB" id="A0A2B4RKC4"/>
<feature type="compositionally biased region" description="Polar residues" evidence="1">
    <location>
        <begin position="203"/>
        <end position="220"/>
    </location>
</feature>
<sequence length="345" mass="39326">MEIQVKNCKTVHLFNCDKTFQLDSVEALLAAVKGKLEFEISTKQHSFRLSEMSRLSDSIVPSLQMDFAIFVVHANESRLSINEDNAGIGYAKIYRALLKATGEKVMIIIGGDDNYVGKEEEKKAVMSRWARKKVSSQFEEEYLDGRKSFVFSWHKSHREVHEKALLHFFNPSKRGERFDYHLPEMSPPAVTTNATAEEKDQGLNPQPEITPSTPSNSPENISLYPTDEVEHVNEFEASYNKGMEEVIIVVGPRDQIPAGRLFNYPEGSVLLDTRLRYGEVSDDAKDVVHRENGWQVPEGYRDHLRSIHAAENNLRVKFVVRQNQLTTIIIRNWFGPLLQGCCTIL</sequence>
<reference evidence="3" key="1">
    <citation type="journal article" date="2017" name="bioRxiv">
        <title>Comparative analysis of the genomes of Stylophora pistillata and Acropora digitifera provides evidence for extensive differences between species of corals.</title>
        <authorList>
            <person name="Voolstra C.R."/>
            <person name="Li Y."/>
            <person name="Liew Y.J."/>
            <person name="Baumgarten S."/>
            <person name="Zoccola D."/>
            <person name="Flot J.-F."/>
            <person name="Tambutte S."/>
            <person name="Allemand D."/>
            <person name="Aranda M."/>
        </authorList>
    </citation>
    <scope>NUCLEOTIDE SEQUENCE [LARGE SCALE GENOMIC DNA]</scope>
</reference>
<protein>
    <submittedName>
        <fullName evidence="2">Uncharacterized protein</fullName>
    </submittedName>
</protein>